<gene>
    <name evidence="2" type="ORF">GCM10008111_05950</name>
</gene>
<keyword evidence="3" id="KW-1185">Reference proteome</keyword>
<keyword evidence="1" id="KW-0732">Signal</keyword>
<dbReference type="EMBL" id="BMYR01000002">
    <property type="protein sequence ID" value="GGW52696.1"/>
    <property type="molecule type" value="Genomic_DNA"/>
</dbReference>
<dbReference type="Proteomes" id="UP000634667">
    <property type="component" value="Unassembled WGS sequence"/>
</dbReference>
<feature type="signal peptide" evidence="1">
    <location>
        <begin position="1"/>
        <end position="18"/>
    </location>
</feature>
<dbReference type="PANTHER" id="PTHR34387:SF2">
    <property type="entry name" value="SLR1258 PROTEIN"/>
    <property type="match status" value="1"/>
</dbReference>
<evidence type="ECO:0008006" key="4">
    <source>
        <dbReference type="Google" id="ProtNLM"/>
    </source>
</evidence>
<evidence type="ECO:0000313" key="3">
    <source>
        <dbReference type="Proteomes" id="UP000634667"/>
    </source>
</evidence>
<sequence length="241" mass="27219">MRSVLLALSLVLSLQVYANPVPEFPFVIVTEKLEQEVKPDLAKVRFSILAYDESSDKAMEQLTKYSAQMLEIIKSNEIPISNLESTQVDKSTKRARKDGAYNLDILGYEVQQGFSLRVVDLTKYPRPMNQLIRLDGVQNIAALFETTKEDEYKEKMVVDLSLKARKKADALATAQSRKVKSVYGITTEENFGQAYATFSLEYRPQSYAFAMDSGSDGMELIMAVPEFIKVGQRITAIYELK</sequence>
<comment type="caution">
    <text evidence="2">The sequence shown here is derived from an EMBL/GenBank/DDBJ whole genome shotgun (WGS) entry which is preliminary data.</text>
</comment>
<feature type="chain" id="PRO_5045912274" description="SIMPL domain-containing protein" evidence="1">
    <location>
        <begin position="19"/>
        <end position="241"/>
    </location>
</feature>
<dbReference type="Pfam" id="PF04402">
    <property type="entry name" value="SIMPL"/>
    <property type="match status" value="1"/>
</dbReference>
<proteinExistence type="predicted"/>
<dbReference type="Gene3D" id="3.30.70.2970">
    <property type="entry name" value="Protein of unknown function (DUF541), domain 2"/>
    <property type="match status" value="1"/>
</dbReference>
<reference evidence="3" key="1">
    <citation type="journal article" date="2019" name="Int. J. Syst. Evol. Microbiol.">
        <title>The Global Catalogue of Microorganisms (GCM) 10K type strain sequencing project: providing services to taxonomists for standard genome sequencing and annotation.</title>
        <authorList>
            <consortium name="The Broad Institute Genomics Platform"/>
            <consortium name="The Broad Institute Genome Sequencing Center for Infectious Disease"/>
            <person name="Wu L."/>
            <person name="Ma J."/>
        </authorList>
    </citation>
    <scope>NUCLEOTIDE SEQUENCE [LARGE SCALE GENOMIC DNA]</scope>
    <source>
        <strain evidence="3">KCTC 23723</strain>
    </source>
</reference>
<evidence type="ECO:0000313" key="2">
    <source>
        <dbReference type="EMBL" id="GGW52696.1"/>
    </source>
</evidence>
<accession>A0ABQ2WHM6</accession>
<dbReference type="InterPro" id="IPR052022">
    <property type="entry name" value="26kDa_periplasmic_antigen"/>
</dbReference>
<organism evidence="2 3">
    <name type="scientific">Alishewanella tabrizica</name>
    <dbReference type="NCBI Taxonomy" id="671278"/>
    <lineage>
        <taxon>Bacteria</taxon>
        <taxon>Pseudomonadati</taxon>
        <taxon>Pseudomonadota</taxon>
        <taxon>Gammaproteobacteria</taxon>
        <taxon>Alteromonadales</taxon>
        <taxon>Alteromonadaceae</taxon>
        <taxon>Alishewanella</taxon>
    </lineage>
</organism>
<dbReference type="PANTHER" id="PTHR34387">
    <property type="entry name" value="SLR1258 PROTEIN"/>
    <property type="match status" value="1"/>
</dbReference>
<name>A0ABQ2WHM6_9ALTE</name>
<dbReference type="Gene3D" id="3.30.110.170">
    <property type="entry name" value="Protein of unknown function (DUF541), domain 1"/>
    <property type="match status" value="1"/>
</dbReference>
<dbReference type="RefSeq" id="WP_189480356.1">
    <property type="nucleotide sequence ID" value="NZ_BMYR01000002.1"/>
</dbReference>
<protein>
    <recommendedName>
        <fullName evidence="4">SIMPL domain-containing protein</fullName>
    </recommendedName>
</protein>
<evidence type="ECO:0000256" key="1">
    <source>
        <dbReference type="SAM" id="SignalP"/>
    </source>
</evidence>
<dbReference type="InterPro" id="IPR007497">
    <property type="entry name" value="SIMPL/DUF541"/>
</dbReference>